<dbReference type="InterPro" id="IPR050300">
    <property type="entry name" value="GDXG_lipolytic_enzyme"/>
</dbReference>
<evidence type="ECO:0000313" key="4">
    <source>
        <dbReference type="Proteomes" id="UP000570514"/>
    </source>
</evidence>
<dbReference type="GO" id="GO:0016787">
    <property type="term" value="F:hydrolase activity"/>
    <property type="evidence" value="ECO:0007669"/>
    <property type="project" value="UniProtKB-KW"/>
</dbReference>
<evidence type="ECO:0000256" key="1">
    <source>
        <dbReference type="ARBA" id="ARBA00022801"/>
    </source>
</evidence>
<comment type="caution">
    <text evidence="3">The sequence shown here is derived from an EMBL/GenBank/DDBJ whole genome shotgun (WGS) entry which is preliminary data.</text>
</comment>
<keyword evidence="1 3" id="KW-0378">Hydrolase</keyword>
<proteinExistence type="predicted"/>
<dbReference type="InterPro" id="IPR029058">
    <property type="entry name" value="AB_hydrolase_fold"/>
</dbReference>
<protein>
    <submittedName>
        <fullName evidence="3">Acetyl esterase</fullName>
        <ecNumber evidence="3">3.1.1.-</ecNumber>
    </submittedName>
</protein>
<dbReference type="SUPFAM" id="SSF53474">
    <property type="entry name" value="alpha/beta-Hydrolases"/>
    <property type="match status" value="1"/>
</dbReference>
<gene>
    <name evidence="3" type="ORF">FHS83_002434</name>
</gene>
<dbReference type="RefSeq" id="WP_167083233.1">
    <property type="nucleotide sequence ID" value="NZ_BAAADC010000001.1"/>
</dbReference>
<dbReference type="EMBL" id="JAASRM010000001">
    <property type="protein sequence ID" value="NIK89116.1"/>
    <property type="molecule type" value="Genomic_DNA"/>
</dbReference>
<dbReference type="Proteomes" id="UP000570514">
    <property type="component" value="Unassembled WGS sequence"/>
</dbReference>
<organism evidence="3 4">
    <name type="scientific">Rhizomicrobium palustre</name>
    <dbReference type="NCBI Taxonomy" id="189966"/>
    <lineage>
        <taxon>Bacteria</taxon>
        <taxon>Pseudomonadati</taxon>
        <taxon>Pseudomonadota</taxon>
        <taxon>Alphaproteobacteria</taxon>
        <taxon>Micropepsales</taxon>
        <taxon>Micropepsaceae</taxon>
        <taxon>Rhizomicrobium</taxon>
    </lineage>
</organism>
<dbReference type="AlphaFoldDB" id="A0A846N099"/>
<dbReference type="PANTHER" id="PTHR48081:SF8">
    <property type="entry name" value="ALPHA_BETA HYDROLASE FOLD-3 DOMAIN-CONTAINING PROTEIN-RELATED"/>
    <property type="match status" value="1"/>
</dbReference>
<dbReference type="Gene3D" id="3.40.50.1820">
    <property type="entry name" value="alpha/beta hydrolase"/>
    <property type="match status" value="1"/>
</dbReference>
<evidence type="ECO:0000313" key="3">
    <source>
        <dbReference type="EMBL" id="NIK89116.1"/>
    </source>
</evidence>
<dbReference type="InterPro" id="IPR013094">
    <property type="entry name" value="AB_hydrolase_3"/>
</dbReference>
<dbReference type="PANTHER" id="PTHR48081">
    <property type="entry name" value="AB HYDROLASE SUPERFAMILY PROTEIN C4A8.06C"/>
    <property type="match status" value="1"/>
</dbReference>
<sequence>MPAFGPSRFLPAIDQSRTSLDVSAVAVIARLSAQALSPTDDPDEIRRRYSALRAPLTGEAEEVGRIQRIASPDGPPLIVVHPKNAAPGLLPGLVYFHGGGWVLGGFDTYGPFIRALANATGRVIVFVDYRLAPEHPFPAALEDAFAAIDFVSEHAAWLGIDAGRIAIGGDSAGGNLAAVAAIAARDGLIDSVPEAQLLIYPCLDFTASQPSHEELAEGYLLTRELYGWYRAQYQGSHPDPTDWRLSPLFAGDFSGLAPAILIYAGFDPLRDEALLYASRLIDAGVTVEPIFYPGMIHGFITMAGAVPAALDAVTRIAAALKKADRVTPRFAETRAGQVASA</sequence>
<evidence type="ECO:0000259" key="2">
    <source>
        <dbReference type="Pfam" id="PF07859"/>
    </source>
</evidence>
<reference evidence="3 4" key="1">
    <citation type="submission" date="2020-03" db="EMBL/GenBank/DDBJ databases">
        <title>Genomic Encyclopedia of Type Strains, Phase IV (KMG-IV): sequencing the most valuable type-strain genomes for metagenomic binning, comparative biology and taxonomic classification.</title>
        <authorList>
            <person name="Goeker M."/>
        </authorList>
    </citation>
    <scope>NUCLEOTIDE SEQUENCE [LARGE SCALE GENOMIC DNA]</scope>
    <source>
        <strain evidence="3 4">DSM 19867</strain>
    </source>
</reference>
<dbReference type="EC" id="3.1.1.-" evidence="3"/>
<feature type="domain" description="Alpha/beta hydrolase fold-3" evidence="2">
    <location>
        <begin position="93"/>
        <end position="300"/>
    </location>
</feature>
<dbReference type="Pfam" id="PF07859">
    <property type="entry name" value="Abhydrolase_3"/>
    <property type="match status" value="1"/>
</dbReference>
<accession>A0A846N099</accession>
<name>A0A846N099_9PROT</name>
<keyword evidence="4" id="KW-1185">Reference proteome</keyword>